<dbReference type="Pfam" id="PF00174">
    <property type="entry name" value="Oxidored_molyb"/>
    <property type="match status" value="1"/>
</dbReference>
<dbReference type="PANTHER" id="PTHR43032">
    <property type="entry name" value="PROTEIN-METHIONINE-SULFOXIDE REDUCTASE"/>
    <property type="match status" value="1"/>
</dbReference>
<dbReference type="Gene3D" id="3.90.420.10">
    <property type="entry name" value="Oxidoreductase, molybdopterin-binding domain"/>
    <property type="match status" value="1"/>
</dbReference>
<proteinExistence type="predicted"/>
<reference evidence="2 3" key="1">
    <citation type="submission" date="2019-03" db="EMBL/GenBank/DDBJ databases">
        <title>Draft genome sequences of novel Actinobacteria.</title>
        <authorList>
            <person name="Sahin N."/>
            <person name="Ay H."/>
            <person name="Saygin H."/>
        </authorList>
    </citation>
    <scope>NUCLEOTIDE SEQUENCE [LARGE SCALE GENOMIC DNA]</scope>
    <source>
        <strain evidence="2 3">16K309</strain>
    </source>
</reference>
<dbReference type="EMBL" id="SMKS01000015">
    <property type="protein sequence ID" value="TDD06706.1"/>
    <property type="molecule type" value="Genomic_DNA"/>
</dbReference>
<dbReference type="InterPro" id="IPR036374">
    <property type="entry name" value="OxRdtase_Mopterin-bd_sf"/>
</dbReference>
<dbReference type="Proteomes" id="UP000295674">
    <property type="component" value="Unassembled WGS sequence"/>
</dbReference>
<evidence type="ECO:0000313" key="3">
    <source>
        <dbReference type="Proteomes" id="UP000295674"/>
    </source>
</evidence>
<evidence type="ECO:0000313" key="2">
    <source>
        <dbReference type="EMBL" id="TDD06706.1"/>
    </source>
</evidence>
<name>A0A4V6PCP7_9PSEU</name>
<gene>
    <name evidence="2" type="ORF">E1181_11970</name>
</gene>
<keyword evidence="3" id="KW-1185">Reference proteome</keyword>
<accession>A0A4V6PCP7</accession>
<dbReference type="AlphaFoldDB" id="A0A4V6PCP7"/>
<sequence>MVEGRKLPPGQHAAELERFGLPQFARRDVATPAHPVLTVSGVVRHPTQLDLEDLLDGLPHHEQRSDLHCVTTWSALGLVWSGVRLSDVAQRISEVVCPHPRARWLMATGLDGFRSCLKLDDALADDVMIATCLDGVALSQAHGSPLRLVAPAQYGYKSVKHLIALEYRLSYAAGSAGFKEHPRGRVGREERSRLFPGPVWRRMWAGALPTVRRRYRAV</sequence>
<comment type="caution">
    <text evidence="2">The sequence shown here is derived from an EMBL/GenBank/DDBJ whole genome shotgun (WGS) entry which is preliminary data.</text>
</comment>
<protein>
    <submittedName>
        <fullName evidence="2">Molybdopterin-binding oxidoreductase</fullName>
    </submittedName>
</protein>
<evidence type="ECO:0000259" key="1">
    <source>
        <dbReference type="Pfam" id="PF00174"/>
    </source>
</evidence>
<dbReference type="OrthoDB" id="9795587at2"/>
<dbReference type="InterPro" id="IPR000572">
    <property type="entry name" value="OxRdtase_Mopterin-bd_dom"/>
</dbReference>
<organism evidence="2 3">
    <name type="scientific">Saccharopolyspora terrae</name>
    <dbReference type="NCBI Taxonomy" id="2530384"/>
    <lineage>
        <taxon>Bacteria</taxon>
        <taxon>Bacillati</taxon>
        <taxon>Actinomycetota</taxon>
        <taxon>Actinomycetes</taxon>
        <taxon>Pseudonocardiales</taxon>
        <taxon>Pseudonocardiaceae</taxon>
        <taxon>Saccharopolyspora</taxon>
    </lineage>
</organism>
<feature type="domain" description="Oxidoreductase molybdopterin-binding" evidence="1">
    <location>
        <begin position="36"/>
        <end position="167"/>
    </location>
</feature>
<dbReference type="SUPFAM" id="SSF56524">
    <property type="entry name" value="Oxidoreductase molybdopterin-binding domain"/>
    <property type="match status" value="1"/>
</dbReference>